<dbReference type="SFLD" id="SFLDG01060">
    <property type="entry name" value="BATS_domain_containing"/>
    <property type="match status" value="1"/>
</dbReference>
<keyword evidence="4" id="KW-0479">Metal-binding</keyword>
<name>A0A097APQ9_THEKI</name>
<evidence type="ECO:0000256" key="3">
    <source>
        <dbReference type="ARBA" id="ARBA00022691"/>
    </source>
</evidence>
<dbReference type="Pfam" id="PF04055">
    <property type="entry name" value="Radical_SAM"/>
    <property type="match status" value="1"/>
</dbReference>
<evidence type="ECO:0000313" key="10">
    <source>
        <dbReference type="Proteomes" id="UP000029669"/>
    </source>
</evidence>
<reference evidence="10" key="1">
    <citation type="journal article" date="2015" name="Genome Announc.">
        <title>Whole-Genome Sequences of 80 Environmental and Clinical Isolates of Burkholderia pseudomallei.</title>
        <authorList>
            <person name="Johnson S.L."/>
            <person name="Baker A.L."/>
            <person name="Chain P.S."/>
            <person name="Currie B.J."/>
            <person name="Daligault H.E."/>
            <person name="Davenport K.W."/>
            <person name="Davis C.B."/>
            <person name="Inglis T.J."/>
            <person name="Kaestli M."/>
            <person name="Koren S."/>
            <person name="Mayo M."/>
            <person name="Merritt A.J."/>
            <person name="Price E.P."/>
            <person name="Sarovich D.S."/>
            <person name="Warner J."/>
            <person name="Rosovitz M.J."/>
        </authorList>
    </citation>
    <scope>NUCLEOTIDE SEQUENCE [LARGE SCALE GENOMIC DNA]</scope>
    <source>
        <strain evidence="10">DSM 2030</strain>
    </source>
</reference>
<proteinExistence type="predicted"/>
<dbReference type="RefSeq" id="WP_049684676.1">
    <property type="nucleotide sequence ID" value="NZ_CP009170.1"/>
</dbReference>
<dbReference type="InterPro" id="IPR024007">
    <property type="entry name" value="FeFe-hyd_mat_HydG"/>
</dbReference>
<dbReference type="GO" id="GO:0046872">
    <property type="term" value="F:metal ion binding"/>
    <property type="evidence" value="ECO:0007669"/>
    <property type="project" value="UniProtKB-KW"/>
</dbReference>
<dbReference type="KEGG" id="tki:TKV_c05810"/>
<dbReference type="SFLD" id="SFLDF00319">
    <property type="entry name" value="Fe_hydrogenase_maturase_(HydG"/>
    <property type="match status" value="1"/>
</dbReference>
<keyword evidence="5" id="KW-0408">Iron</keyword>
<evidence type="ECO:0000256" key="1">
    <source>
        <dbReference type="ARBA" id="ARBA00001966"/>
    </source>
</evidence>
<dbReference type="OrthoDB" id="9801120at2"/>
<dbReference type="InterPro" id="IPR034428">
    <property type="entry name" value="ThiH/NoCL/HydG-like"/>
</dbReference>
<evidence type="ECO:0000256" key="2">
    <source>
        <dbReference type="ARBA" id="ARBA00022485"/>
    </source>
</evidence>
<dbReference type="Proteomes" id="UP000029669">
    <property type="component" value="Chromosome"/>
</dbReference>
<dbReference type="SUPFAM" id="SSF102114">
    <property type="entry name" value="Radical SAM enzymes"/>
    <property type="match status" value="1"/>
</dbReference>
<dbReference type="PROSITE" id="PS51918">
    <property type="entry name" value="RADICAL_SAM"/>
    <property type="match status" value="1"/>
</dbReference>
<comment type="cofactor">
    <cofactor evidence="7">
        <name>[2Fe-2S] cluster</name>
        <dbReference type="ChEBI" id="CHEBI:190135"/>
    </cofactor>
</comment>
<dbReference type="STRING" id="2325.TKV_c05810"/>
<keyword evidence="9" id="KW-0456">Lyase</keyword>
<evidence type="ECO:0000256" key="5">
    <source>
        <dbReference type="ARBA" id="ARBA00023004"/>
    </source>
</evidence>
<gene>
    <name evidence="9" type="primary">thiH1</name>
    <name evidence="9" type="ORF">TKV_c05810</name>
</gene>
<dbReference type="PANTHER" id="PTHR43583:SF2">
    <property type="entry name" value="THIAZOLE BIOSYNTHESIS PROTEIN"/>
    <property type="match status" value="1"/>
</dbReference>
<evidence type="ECO:0000259" key="8">
    <source>
        <dbReference type="PROSITE" id="PS51918"/>
    </source>
</evidence>
<dbReference type="eggNOG" id="COG0502">
    <property type="taxonomic scope" value="Bacteria"/>
</dbReference>
<dbReference type="InterPro" id="IPR006638">
    <property type="entry name" value="Elp3/MiaA/NifB-like_rSAM"/>
</dbReference>
<dbReference type="AlphaFoldDB" id="A0A097APQ9"/>
<dbReference type="EMBL" id="CP009170">
    <property type="protein sequence ID" value="AIS51777.1"/>
    <property type="molecule type" value="Genomic_DNA"/>
</dbReference>
<dbReference type="SMART" id="SM00876">
    <property type="entry name" value="BATS"/>
    <property type="match status" value="1"/>
</dbReference>
<keyword evidence="3" id="KW-0949">S-adenosyl-L-methionine</keyword>
<sequence length="466" mass="53570">MIKEKADFIDDEKIRQDLEKAKKATSKDALEIIEKAKKLKGITPEEAAVLLNVEDEGLLNEMFKVARYIKEEIYGNRIVIFAPLYVSNYCLNNCRYCGYRHSNEQERKKLTMEEVRREVEILEEMGHKRLAVEAGEDPVNCPIDYIIDVIKTIYDTKLKNGSIRRVNVNIAATTVENYKKLKKEGIGTYILFQETYHRPTYEYMHPQGPKHDYDYHLTAMDRAMEAGIDDVGLGVLYGLYDYKYETVAMLYHANHLEEKFGVGPHTISVPRLRPALNTSIDKFPYIVSDKDFKKLVAVIRMAVPYTGMILSTREKPKFREEVISIGISQISAGSCTGVGGYHEEISKKCGSKPQFEVEDKRSPNEILRTLCEQGYLPSYCTACYRMGRTGDRFMTFAKSGQIHNFCLPNAILTFKEFLIDYGDEKTKEIGEKAVAVNLEKIPSITVREETKRRLERIENGERDLFF</sequence>
<protein>
    <submittedName>
        <fullName evidence="9">2-iminoacetate synthase ThiH</fullName>
        <ecNumber evidence="9">4.1.99.19</ecNumber>
    </submittedName>
</protein>
<dbReference type="EC" id="4.1.99.19" evidence="9"/>
<dbReference type="CDD" id="cd01335">
    <property type="entry name" value="Radical_SAM"/>
    <property type="match status" value="1"/>
</dbReference>
<dbReference type="Pfam" id="PF06968">
    <property type="entry name" value="BATS"/>
    <property type="match status" value="1"/>
</dbReference>
<dbReference type="GO" id="GO:0036355">
    <property type="term" value="F:2-iminoacetate synthase activity"/>
    <property type="evidence" value="ECO:0007669"/>
    <property type="project" value="UniProtKB-EC"/>
</dbReference>
<dbReference type="SFLD" id="SFLDS00029">
    <property type="entry name" value="Radical_SAM"/>
    <property type="match status" value="1"/>
</dbReference>
<dbReference type="NCBIfam" id="TIGR03955">
    <property type="entry name" value="rSAM_HydG"/>
    <property type="match status" value="1"/>
</dbReference>
<accession>A0A097APQ9</accession>
<dbReference type="Gene3D" id="3.20.20.70">
    <property type="entry name" value="Aldolase class I"/>
    <property type="match status" value="1"/>
</dbReference>
<dbReference type="InterPro" id="IPR058240">
    <property type="entry name" value="rSAM_sf"/>
</dbReference>
<evidence type="ECO:0000256" key="4">
    <source>
        <dbReference type="ARBA" id="ARBA00022723"/>
    </source>
</evidence>
<dbReference type="PANTHER" id="PTHR43583">
    <property type="entry name" value="2-IMINOACETATE SYNTHASE"/>
    <property type="match status" value="1"/>
</dbReference>
<evidence type="ECO:0000256" key="7">
    <source>
        <dbReference type="ARBA" id="ARBA00034078"/>
    </source>
</evidence>
<evidence type="ECO:0000256" key="6">
    <source>
        <dbReference type="ARBA" id="ARBA00023014"/>
    </source>
</evidence>
<evidence type="ECO:0000313" key="9">
    <source>
        <dbReference type="EMBL" id="AIS51777.1"/>
    </source>
</evidence>
<dbReference type="SFLD" id="SFLDG01081">
    <property type="entry name" value="cleavage_of_the_Ca-Cb_bond_in"/>
    <property type="match status" value="1"/>
</dbReference>
<dbReference type="SMART" id="SM00729">
    <property type="entry name" value="Elp3"/>
    <property type="match status" value="1"/>
</dbReference>
<dbReference type="InterPro" id="IPR007197">
    <property type="entry name" value="rSAM"/>
</dbReference>
<dbReference type="InterPro" id="IPR013785">
    <property type="entry name" value="Aldolase_TIM"/>
</dbReference>
<dbReference type="InterPro" id="IPR010722">
    <property type="entry name" value="BATS_dom"/>
</dbReference>
<keyword evidence="6" id="KW-0411">Iron-sulfur</keyword>
<feature type="domain" description="Radical SAM core" evidence="8">
    <location>
        <begin position="74"/>
        <end position="305"/>
    </location>
</feature>
<keyword evidence="10" id="KW-1185">Reference proteome</keyword>
<dbReference type="GO" id="GO:0051539">
    <property type="term" value="F:4 iron, 4 sulfur cluster binding"/>
    <property type="evidence" value="ECO:0007669"/>
    <property type="project" value="UniProtKB-KW"/>
</dbReference>
<keyword evidence="2" id="KW-0004">4Fe-4S</keyword>
<comment type="cofactor">
    <cofactor evidence="1">
        <name>[4Fe-4S] cluster</name>
        <dbReference type="ChEBI" id="CHEBI:49883"/>
    </cofactor>
</comment>
<dbReference type="HOGENOM" id="CLU_046249_0_0_9"/>
<organism evidence="9 10">
    <name type="scientific">Thermoanaerobacter kivui</name>
    <name type="common">Acetogenium kivui</name>
    <dbReference type="NCBI Taxonomy" id="2325"/>
    <lineage>
        <taxon>Bacteria</taxon>
        <taxon>Bacillati</taxon>
        <taxon>Bacillota</taxon>
        <taxon>Clostridia</taxon>
        <taxon>Thermoanaerobacterales</taxon>
        <taxon>Thermoanaerobacteraceae</taxon>
        <taxon>Thermoanaerobacter</taxon>
    </lineage>
</organism>